<proteinExistence type="inferred from homology"/>
<gene>
    <name evidence="15" type="ORF">JYZ213_LOCUS15163</name>
</gene>
<dbReference type="GO" id="GO:0007601">
    <property type="term" value="P:visual perception"/>
    <property type="evidence" value="ECO:0007669"/>
    <property type="project" value="InterPro"/>
</dbReference>
<dbReference type="Gene3D" id="1.20.1070.10">
    <property type="entry name" value="Rhodopsin 7-helix transmembrane proteins"/>
    <property type="match status" value="1"/>
</dbReference>
<dbReference type="Pfam" id="PF00001">
    <property type="entry name" value="7tm_1"/>
    <property type="match status" value="1"/>
</dbReference>
<dbReference type="GO" id="GO:0016020">
    <property type="term" value="C:membrane"/>
    <property type="evidence" value="ECO:0007669"/>
    <property type="project" value="UniProtKB-SubCell"/>
</dbReference>
<dbReference type="SUPFAM" id="SSF81321">
    <property type="entry name" value="Family A G protein-coupled receptor-like"/>
    <property type="match status" value="1"/>
</dbReference>
<evidence type="ECO:0000256" key="8">
    <source>
        <dbReference type="ARBA" id="ARBA00023040"/>
    </source>
</evidence>
<name>A0A814FNT8_9BILA</name>
<feature type="transmembrane region" description="Helical" evidence="13">
    <location>
        <begin position="36"/>
        <end position="59"/>
    </location>
</feature>
<feature type="domain" description="G-protein coupled receptors family 1 profile" evidence="14">
    <location>
        <begin position="51"/>
        <end position="310"/>
    </location>
</feature>
<accession>A0A814FNT8</accession>
<dbReference type="InterPro" id="IPR001760">
    <property type="entry name" value="Opsin"/>
</dbReference>
<dbReference type="PROSITE" id="PS00237">
    <property type="entry name" value="G_PROTEIN_RECEP_F1_1"/>
    <property type="match status" value="1"/>
</dbReference>
<dbReference type="InterPro" id="IPR017452">
    <property type="entry name" value="GPCR_Rhodpsn_7TM"/>
</dbReference>
<dbReference type="PRINTS" id="PR00238">
    <property type="entry name" value="OPSIN"/>
</dbReference>
<evidence type="ECO:0000256" key="1">
    <source>
        <dbReference type="ARBA" id="ARBA00004141"/>
    </source>
</evidence>
<evidence type="ECO:0000256" key="12">
    <source>
        <dbReference type="ARBA" id="ARBA00023224"/>
    </source>
</evidence>
<evidence type="ECO:0000256" key="4">
    <source>
        <dbReference type="ARBA" id="ARBA00022692"/>
    </source>
</evidence>
<feature type="transmembrane region" description="Helical" evidence="13">
    <location>
        <begin position="254"/>
        <end position="282"/>
    </location>
</feature>
<evidence type="ECO:0000256" key="9">
    <source>
        <dbReference type="ARBA" id="ARBA00023136"/>
    </source>
</evidence>
<sequence length="359" mass="40881">MLNSSFLLPVSKNIMHSLVNNEWTQPALASCHILKWIGGCLCFIFIFGIILNSFILCILLNKKQLQSPINLFIIALSSVDLIHALFGIPLPLTSNFACQWLYGKYLCYYEGFIAYSVGMIGLYLLTALSLNRYWIIVTHVQPKYTAFQTIYVSIFLAIVGGLFWAIVPMFGWNYYTLEGVLTSCSVRWQDRTLNVISYNICLFLFGYIIPLFILIFCNTKIYLEVFNVSKRGSKWGNSLTRTRSRRKQELEKHVAKTVIFIIVTFTIAWTPYASVAFISSFFSPTLISPLGGTLPAIFAKSSICFNPLVFILTNSHIQSTVFQQKKKTSHTSGSYYVYTHNEQSNSRILLGSIEIRRKS</sequence>
<keyword evidence="11 13" id="KW-0675">Receptor</keyword>
<dbReference type="SMART" id="SM01381">
    <property type="entry name" value="7TM_GPCR_Srsx"/>
    <property type="match status" value="1"/>
</dbReference>
<keyword evidence="5 13" id="KW-0681">Retinal protein</keyword>
<dbReference type="Proteomes" id="UP000663845">
    <property type="component" value="Unassembled WGS sequence"/>
</dbReference>
<keyword evidence="10" id="KW-1015">Disulfide bond</keyword>
<comment type="subcellular location">
    <subcellularLocation>
        <location evidence="1 13">Membrane</location>
        <topology evidence="1 13">Multi-pass membrane protein</topology>
    </subcellularLocation>
</comment>
<evidence type="ECO:0000256" key="2">
    <source>
        <dbReference type="ARBA" id="ARBA00022543"/>
    </source>
</evidence>
<keyword evidence="6 13" id="KW-1133">Transmembrane helix</keyword>
<feature type="transmembrane region" description="Helical" evidence="13">
    <location>
        <begin position="150"/>
        <end position="175"/>
    </location>
</feature>
<protein>
    <recommendedName>
        <fullName evidence="14">G-protein coupled receptors family 1 profile domain-containing protein</fullName>
    </recommendedName>
</protein>
<keyword evidence="7 13" id="KW-0157">Chromophore</keyword>
<dbReference type="GO" id="GO:0007602">
    <property type="term" value="P:phototransduction"/>
    <property type="evidence" value="ECO:0007669"/>
    <property type="project" value="UniProtKB-KW"/>
</dbReference>
<evidence type="ECO:0000313" key="16">
    <source>
        <dbReference type="Proteomes" id="UP000663845"/>
    </source>
</evidence>
<comment type="similarity">
    <text evidence="13">Belongs to the G-protein coupled receptor 1 family. Opsin subfamily.</text>
</comment>
<evidence type="ECO:0000256" key="7">
    <source>
        <dbReference type="ARBA" id="ARBA00022991"/>
    </source>
</evidence>
<feature type="transmembrane region" description="Helical" evidence="13">
    <location>
        <begin position="195"/>
        <end position="217"/>
    </location>
</feature>
<dbReference type="PRINTS" id="PR00237">
    <property type="entry name" value="GPCRRHODOPSN"/>
</dbReference>
<dbReference type="GO" id="GO:0009881">
    <property type="term" value="F:photoreceptor activity"/>
    <property type="evidence" value="ECO:0007669"/>
    <property type="project" value="UniProtKB-KW"/>
</dbReference>
<evidence type="ECO:0000313" key="15">
    <source>
        <dbReference type="EMBL" id="CAF0985468.1"/>
    </source>
</evidence>
<evidence type="ECO:0000256" key="13">
    <source>
        <dbReference type="RuleBase" id="RU004951"/>
    </source>
</evidence>
<dbReference type="CDD" id="cd14969">
    <property type="entry name" value="7tmA_Opsins_type2_animals"/>
    <property type="match status" value="1"/>
</dbReference>
<keyword evidence="3 13" id="KW-0716">Sensory transduction</keyword>
<dbReference type="InterPro" id="IPR050125">
    <property type="entry name" value="GPCR_opsins"/>
</dbReference>
<keyword evidence="2 13" id="KW-0600">Photoreceptor protein</keyword>
<evidence type="ECO:0000256" key="10">
    <source>
        <dbReference type="ARBA" id="ARBA00023157"/>
    </source>
</evidence>
<evidence type="ECO:0000256" key="6">
    <source>
        <dbReference type="ARBA" id="ARBA00022989"/>
    </source>
</evidence>
<evidence type="ECO:0000256" key="5">
    <source>
        <dbReference type="ARBA" id="ARBA00022925"/>
    </source>
</evidence>
<feature type="transmembrane region" description="Helical" evidence="13">
    <location>
        <begin position="294"/>
        <end position="317"/>
    </location>
</feature>
<dbReference type="GO" id="GO:0004930">
    <property type="term" value="F:G protein-coupled receptor activity"/>
    <property type="evidence" value="ECO:0007669"/>
    <property type="project" value="UniProtKB-KW"/>
</dbReference>
<dbReference type="EMBL" id="CAJNOG010000130">
    <property type="protein sequence ID" value="CAF0985468.1"/>
    <property type="molecule type" value="Genomic_DNA"/>
</dbReference>
<keyword evidence="9 13" id="KW-0472">Membrane</keyword>
<keyword evidence="4 13" id="KW-0812">Transmembrane</keyword>
<dbReference type="AlphaFoldDB" id="A0A814FNT8"/>
<keyword evidence="12 13" id="KW-0807">Transducer</keyword>
<feature type="transmembrane region" description="Helical" evidence="13">
    <location>
        <begin position="71"/>
        <end position="92"/>
    </location>
</feature>
<comment type="caution">
    <text evidence="15">The sequence shown here is derived from an EMBL/GenBank/DDBJ whole genome shotgun (WGS) entry which is preliminary data.</text>
</comment>
<evidence type="ECO:0000256" key="11">
    <source>
        <dbReference type="ARBA" id="ARBA00023170"/>
    </source>
</evidence>
<keyword evidence="8 13" id="KW-0297">G-protein coupled receptor</keyword>
<feature type="transmembrane region" description="Helical" evidence="13">
    <location>
        <begin position="112"/>
        <end position="130"/>
    </location>
</feature>
<evidence type="ECO:0000256" key="3">
    <source>
        <dbReference type="ARBA" id="ARBA00022606"/>
    </source>
</evidence>
<organism evidence="15 16">
    <name type="scientific">Adineta steineri</name>
    <dbReference type="NCBI Taxonomy" id="433720"/>
    <lineage>
        <taxon>Eukaryota</taxon>
        <taxon>Metazoa</taxon>
        <taxon>Spiralia</taxon>
        <taxon>Gnathifera</taxon>
        <taxon>Rotifera</taxon>
        <taxon>Eurotatoria</taxon>
        <taxon>Bdelloidea</taxon>
        <taxon>Adinetida</taxon>
        <taxon>Adinetidae</taxon>
        <taxon>Adineta</taxon>
    </lineage>
</organism>
<dbReference type="PROSITE" id="PS50262">
    <property type="entry name" value="G_PROTEIN_RECEP_F1_2"/>
    <property type="match status" value="1"/>
</dbReference>
<dbReference type="InterPro" id="IPR000276">
    <property type="entry name" value="GPCR_Rhodpsn"/>
</dbReference>
<evidence type="ECO:0000259" key="14">
    <source>
        <dbReference type="PROSITE" id="PS50262"/>
    </source>
</evidence>
<reference evidence="15" key="1">
    <citation type="submission" date="2021-02" db="EMBL/GenBank/DDBJ databases">
        <authorList>
            <person name="Nowell W R."/>
        </authorList>
    </citation>
    <scope>NUCLEOTIDE SEQUENCE</scope>
</reference>
<dbReference type="PANTHER" id="PTHR24240">
    <property type="entry name" value="OPSIN"/>
    <property type="match status" value="1"/>
</dbReference>